<accession>A0A183GJ05</accession>
<dbReference type="AlphaFoldDB" id="A0A183GJ05"/>
<dbReference type="EMBL" id="UZAH01034201">
    <property type="protein sequence ID" value="VDP33851.1"/>
    <property type="molecule type" value="Genomic_DNA"/>
</dbReference>
<proteinExistence type="predicted"/>
<dbReference type="Proteomes" id="UP000050761">
    <property type="component" value="Unassembled WGS sequence"/>
</dbReference>
<sequence length="69" mass="7940">MDTSFPLFSLPRSDTHLVDEERTARGPDRIRPEHLKNLSPALINTLALALFARYLSECMVPFQWKTVLL</sequence>
<keyword evidence="2" id="KW-1185">Reference proteome</keyword>
<protein>
    <submittedName>
        <fullName evidence="1 3">Uncharacterized protein</fullName>
    </submittedName>
</protein>
<name>A0A183GJ05_HELPZ</name>
<dbReference type="OrthoDB" id="5806211at2759"/>
<evidence type="ECO:0000313" key="1">
    <source>
        <dbReference type="EMBL" id="VDP33851.1"/>
    </source>
</evidence>
<accession>A0A3P8CN68</accession>
<gene>
    <name evidence="1" type="ORF">HPBE_LOCUS22637</name>
</gene>
<reference evidence="1 2" key="1">
    <citation type="submission" date="2018-11" db="EMBL/GenBank/DDBJ databases">
        <authorList>
            <consortium name="Pathogen Informatics"/>
        </authorList>
    </citation>
    <scope>NUCLEOTIDE SEQUENCE [LARGE SCALE GENOMIC DNA]</scope>
</reference>
<organism evidence="2 3">
    <name type="scientific">Heligmosomoides polygyrus</name>
    <name type="common">Parasitic roundworm</name>
    <dbReference type="NCBI Taxonomy" id="6339"/>
    <lineage>
        <taxon>Eukaryota</taxon>
        <taxon>Metazoa</taxon>
        <taxon>Ecdysozoa</taxon>
        <taxon>Nematoda</taxon>
        <taxon>Chromadorea</taxon>
        <taxon>Rhabditida</taxon>
        <taxon>Rhabditina</taxon>
        <taxon>Rhabditomorpha</taxon>
        <taxon>Strongyloidea</taxon>
        <taxon>Heligmosomidae</taxon>
        <taxon>Heligmosomoides</taxon>
    </lineage>
</organism>
<reference evidence="3" key="2">
    <citation type="submission" date="2019-09" db="UniProtKB">
        <authorList>
            <consortium name="WormBaseParasite"/>
        </authorList>
    </citation>
    <scope>IDENTIFICATION</scope>
</reference>
<dbReference type="WBParaSite" id="HPBE_0002263801-mRNA-1">
    <property type="protein sequence ID" value="HPBE_0002263801-mRNA-1"/>
    <property type="gene ID" value="HPBE_0002263801"/>
</dbReference>
<evidence type="ECO:0000313" key="2">
    <source>
        <dbReference type="Proteomes" id="UP000050761"/>
    </source>
</evidence>
<evidence type="ECO:0000313" key="3">
    <source>
        <dbReference type="WBParaSite" id="HPBE_0002263801-mRNA-1"/>
    </source>
</evidence>